<evidence type="ECO:0000313" key="1">
    <source>
        <dbReference type="EMBL" id="KAI3815671.1"/>
    </source>
</evidence>
<sequence length="91" mass="10415">MWPSLPPGTLSPSSRRHWNGESKKKEGNAVWGSRDSFVDVVKGGTRVHNEHEGLVMELTQTDLVKLEELQHSLMLKVKDVNHMENLYFLCQ</sequence>
<reference evidence="1 2" key="2">
    <citation type="journal article" date="2022" name="Mol. Ecol. Resour.">
        <title>The genomes of chicory, endive, great burdock and yacon provide insights into Asteraceae paleo-polyploidization history and plant inulin production.</title>
        <authorList>
            <person name="Fan W."/>
            <person name="Wang S."/>
            <person name="Wang H."/>
            <person name="Wang A."/>
            <person name="Jiang F."/>
            <person name="Liu H."/>
            <person name="Zhao H."/>
            <person name="Xu D."/>
            <person name="Zhang Y."/>
        </authorList>
    </citation>
    <scope>NUCLEOTIDE SEQUENCE [LARGE SCALE GENOMIC DNA]</scope>
    <source>
        <strain evidence="2">cv. Yunnan</strain>
        <tissue evidence="1">Leaves</tissue>
    </source>
</reference>
<organism evidence="1 2">
    <name type="scientific">Smallanthus sonchifolius</name>
    <dbReference type="NCBI Taxonomy" id="185202"/>
    <lineage>
        <taxon>Eukaryota</taxon>
        <taxon>Viridiplantae</taxon>
        <taxon>Streptophyta</taxon>
        <taxon>Embryophyta</taxon>
        <taxon>Tracheophyta</taxon>
        <taxon>Spermatophyta</taxon>
        <taxon>Magnoliopsida</taxon>
        <taxon>eudicotyledons</taxon>
        <taxon>Gunneridae</taxon>
        <taxon>Pentapetalae</taxon>
        <taxon>asterids</taxon>
        <taxon>campanulids</taxon>
        <taxon>Asterales</taxon>
        <taxon>Asteraceae</taxon>
        <taxon>Asteroideae</taxon>
        <taxon>Heliantheae alliance</taxon>
        <taxon>Millerieae</taxon>
        <taxon>Smallanthus</taxon>
    </lineage>
</organism>
<proteinExistence type="predicted"/>
<dbReference type="Proteomes" id="UP001056120">
    <property type="component" value="Linkage Group LG05"/>
</dbReference>
<gene>
    <name evidence="1" type="ORF">L1987_15350</name>
</gene>
<protein>
    <submittedName>
        <fullName evidence="1">Uncharacterized protein</fullName>
    </submittedName>
</protein>
<reference evidence="2" key="1">
    <citation type="journal article" date="2022" name="Mol. Ecol. Resour.">
        <title>The genomes of chicory, endive, great burdock and yacon provide insights into Asteraceae palaeo-polyploidization history and plant inulin production.</title>
        <authorList>
            <person name="Fan W."/>
            <person name="Wang S."/>
            <person name="Wang H."/>
            <person name="Wang A."/>
            <person name="Jiang F."/>
            <person name="Liu H."/>
            <person name="Zhao H."/>
            <person name="Xu D."/>
            <person name="Zhang Y."/>
        </authorList>
    </citation>
    <scope>NUCLEOTIDE SEQUENCE [LARGE SCALE GENOMIC DNA]</scope>
    <source>
        <strain evidence="2">cv. Yunnan</strain>
    </source>
</reference>
<dbReference type="EMBL" id="CM042022">
    <property type="protein sequence ID" value="KAI3815671.1"/>
    <property type="molecule type" value="Genomic_DNA"/>
</dbReference>
<comment type="caution">
    <text evidence="1">The sequence shown here is derived from an EMBL/GenBank/DDBJ whole genome shotgun (WGS) entry which is preliminary data.</text>
</comment>
<accession>A0ACB9J7J2</accession>
<name>A0ACB9J7J2_9ASTR</name>
<evidence type="ECO:0000313" key="2">
    <source>
        <dbReference type="Proteomes" id="UP001056120"/>
    </source>
</evidence>
<keyword evidence="2" id="KW-1185">Reference proteome</keyword>